<sequence length="111" mass="13051">MGGCYFFRELQIKSADVNGTHQRFESDEDYRDTFSKSWIYIYCGVVVFAFNPYNELSIYRNDTIWTYRSQAMIWNLIYRLEGHDQSIIVSGELAVGKTILYFAILNKLLAH</sequence>
<dbReference type="Gene3D" id="3.40.850.10">
    <property type="entry name" value="Kinesin motor domain"/>
    <property type="match status" value="1"/>
</dbReference>
<dbReference type="AlphaFoldDB" id="A0A834JT26"/>
<dbReference type="InterPro" id="IPR036961">
    <property type="entry name" value="Kinesin_motor_dom_sf"/>
</dbReference>
<dbReference type="EMBL" id="JACSDY010000022">
    <property type="protein sequence ID" value="KAF7392459.1"/>
    <property type="molecule type" value="Genomic_DNA"/>
</dbReference>
<keyword evidence="1" id="KW-0547">Nucleotide-binding</keyword>
<dbReference type="InterPro" id="IPR001609">
    <property type="entry name" value="Myosin_head_motor_dom-like"/>
</dbReference>
<evidence type="ECO:0000256" key="4">
    <source>
        <dbReference type="ARBA" id="ARBA00023175"/>
    </source>
</evidence>
<reference evidence="6" key="1">
    <citation type="journal article" date="2020" name="G3 (Bethesda)">
        <title>High-Quality Assemblies for Three Invasive Social Wasps from the &lt;i&gt;Vespula&lt;/i&gt; Genus.</title>
        <authorList>
            <person name="Harrop T.W.R."/>
            <person name="Guhlin J."/>
            <person name="McLaughlin G.M."/>
            <person name="Permina E."/>
            <person name="Stockwell P."/>
            <person name="Gilligan J."/>
            <person name="Le Lec M.F."/>
            <person name="Gruber M.A.M."/>
            <person name="Quinn O."/>
            <person name="Lovegrove M."/>
            <person name="Duncan E.J."/>
            <person name="Remnant E.J."/>
            <person name="Van Eeckhoven J."/>
            <person name="Graham B."/>
            <person name="Knapp R.A."/>
            <person name="Langford K.W."/>
            <person name="Kronenberg Z."/>
            <person name="Press M.O."/>
            <person name="Eacker S.M."/>
            <person name="Wilson-Rankin E.E."/>
            <person name="Purcell J."/>
            <person name="Lester P.J."/>
            <person name="Dearden P.K."/>
        </authorList>
    </citation>
    <scope>NUCLEOTIDE SEQUENCE</scope>
    <source>
        <strain evidence="6">Volc-1</strain>
    </source>
</reference>
<gene>
    <name evidence="6" type="ORF">H0235_017458</name>
</gene>
<dbReference type="SUPFAM" id="SSF52540">
    <property type="entry name" value="P-loop containing nucleoside triphosphate hydrolases"/>
    <property type="match status" value="1"/>
</dbReference>
<keyword evidence="4" id="KW-0505">Motor protein</keyword>
<protein>
    <recommendedName>
        <fullName evidence="5">Myosin motor domain-containing protein</fullName>
    </recommendedName>
</protein>
<dbReference type="Proteomes" id="UP000600918">
    <property type="component" value="Unassembled WGS sequence"/>
</dbReference>
<dbReference type="Pfam" id="PF00063">
    <property type="entry name" value="Myosin_head"/>
    <property type="match status" value="1"/>
</dbReference>
<evidence type="ECO:0000256" key="1">
    <source>
        <dbReference type="ARBA" id="ARBA00022741"/>
    </source>
</evidence>
<keyword evidence="7" id="KW-1185">Reference proteome</keyword>
<dbReference type="PRINTS" id="PR00193">
    <property type="entry name" value="MYOSINHEAVY"/>
</dbReference>
<comment type="caution">
    <text evidence="6">The sequence shown here is derived from an EMBL/GenBank/DDBJ whole genome shotgun (WGS) entry which is preliminary data.</text>
</comment>
<dbReference type="InterPro" id="IPR027417">
    <property type="entry name" value="P-loop_NTPase"/>
</dbReference>
<name>A0A834JT26_VESPE</name>
<dbReference type="GO" id="GO:0005524">
    <property type="term" value="F:ATP binding"/>
    <property type="evidence" value="ECO:0007669"/>
    <property type="project" value="UniProtKB-KW"/>
</dbReference>
<dbReference type="GO" id="GO:0003774">
    <property type="term" value="F:cytoskeletal motor activity"/>
    <property type="evidence" value="ECO:0007669"/>
    <property type="project" value="InterPro"/>
</dbReference>
<keyword evidence="3" id="KW-0518">Myosin</keyword>
<accession>A0A834JT26</accession>
<evidence type="ECO:0000313" key="7">
    <source>
        <dbReference type="Proteomes" id="UP000600918"/>
    </source>
</evidence>
<proteinExistence type="predicted"/>
<evidence type="ECO:0000313" key="6">
    <source>
        <dbReference type="EMBL" id="KAF7392459.1"/>
    </source>
</evidence>
<feature type="domain" description="Myosin motor" evidence="5">
    <location>
        <begin position="31"/>
        <end position="99"/>
    </location>
</feature>
<organism evidence="6 7">
    <name type="scientific">Vespula pensylvanica</name>
    <name type="common">Western yellow jacket</name>
    <name type="synonym">Wasp</name>
    <dbReference type="NCBI Taxonomy" id="30213"/>
    <lineage>
        <taxon>Eukaryota</taxon>
        <taxon>Metazoa</taxon>
        <taxon>Ecdysozoa</taxon>
        <taxon>Arthropoda</taxon>
        <taxon>Hexapoda</taxon>
        <taxon>Insecta</taxon>
        <taxon>Pterygota</taxon>
        <taxon>Neoptera</taxon>
        <taxon>Endopterygota</taxon>
        <taxon>Hymenoptera</taxon>
        <taxon>Apocrita</taxon>
        <taxon>Aculeata</taxon>
        <taxon>Vespoidea</taxon>
        <taxon>Vespidae</taxon>
        <taxon>Vespinae</taxon>
        <taxon>Vespula</taxon>
    </lineage>
</organism>
<evidence type="ECO:0000256" key="2">
    <source>
        <dbReference type="ARBA" id="ARBA00022840"/>
    </source>
</evidence>
<keyword evidence="2" id="KW-0067">ATP-binding</keyword>
<dbReference type="GO" id="GO:0016459">
    <property type="term" value="C:myosin complex"/>
    <property type="evidence" value="ECO:0007669"/>
    <property type="project" value="UniProtKB-KW"/>
</dbReference>
<evidence type="ECO:0000259" key="5">
    <source>
        <dbReference type="Pfam" id="PF00063"/>
    </source>
</evidence>
<evidence type="ECO:0000256" key="3">
    <source>
        <dbReference type="ARBA" id="ARBA00023123"/>
    </source>
</evidence>